<accession>A0A6B2LIK1</accession>
<dbReference type="GO" id="GO:0004534">
    <property type="term" value="F:5'-3' RNA exonuclease activity"/>
    <property type="evidence" value="ECO:0007669"/>
    <property type="project" value="TreeGrafter"/>
</dbReference>
<feature type="domain" description="Xrn1 N-terminal" evidence="2">
    <location>
        <begin position="95"/>
        <end position="193"/>
    </location>
</feature>
<comment type="similarity">
    <text evidence="1">Belongs to the 5'-3' exonuclease family.</text>
</comment>
<dbReference type="PANTHER" id="PTHR12341:SF7">
    <property type="entry name" value="5'-3' EXORIBONUCLEASE 1"/>
    <property type="match status" value="1"/>
</dbReference>
<evidence type="ECO:0000256" key="1">
    <source>
        <dbReference type="ARBA" id="ARBA00038299"/>
    </source>
</evidence>
<dbReference type="Pfam" id="PF03159">
    <property type="entry name" value="XRN_N"/>
    <property type="match status" value="1"/>
</dbReference>
<reference evidence="3" key="1">
    <citation type="journal article" date="2020" name="J. Eukaryot. Microbiol.">
        <title>De novo Sequencing, Assembly and Annotation of the Transcriptome for the Free-Living Testate Amoeba Arcella intermedia.</title>
        <authorList>
            <person name="Ribeiro G.M."/>
            <person name="Porfirio-Sousa A.L."/>
            <person name="Maurer-Alcala X.X."/>
            <person name="Katz L.A."/>
            <person name="Lahr D.J.G."/>
        </authorList>
    </citation>
    <scope>NUCLEOTIDE SEQUENCE</scope>
</reference>
<organism evidence="3">
    <name type="scientific">Arcella intermedia</name>
    <dbReference type="NCBI Taxonomy" id="1963864"/>
    <lineage>
        <taxon>Eukaryota</taxon>
        <taxon>Amoebozoa</taxon>
        <taxon>Tubulinea</taxon>
        <taxon>Elardia</taxon>
        <taxon>Arcellinida</taxon>
        <taxon>Sphaerothecina</taxon>
        <taxon>Arcellidae</taxon>
        <taxon>Arcella</taxon>
    </lineage>
</organism>
<dbReference type="InterPro" id="IPR029060">
    <property type="entry name" value="PIN-like_dom_sf"/>
</dbReference>
<dbReference type="SUPFAM" id="SSF88723">
    <property type="entry name" value="PIN domain-like"/>
    <property type="match status" value="1"/>
</dbReference>
<name>A0A6B2LIK1_9EUKA</name>
<dbReference type="Gene3D" id="3.40.50.12390">
    <property type="match status" value="1"/>
</dbReference>
<sequence>MGIPGFSTWFLKKFGFACSVGGVRAVDHLYIDLNAYIHNLINSKNEEAFILRLFAILDNIFKIAQPKKSLFLVLDGSAPLAKLLQQRKRRITRKAKHKVFDSNQITPGTIFMNKLNKALKYYVCQRLSAMKYRYVDFYLSGSDVPGEGELKIVNYLLKFQGQERNDTFLIVGSDADLILQSLNIPLPNLTLLKPHPPHHLQFKG</sequence>
<dbReference type="PANTHER" id="PTHR12341">
    <property type="entry name" value="5'-&gt;3' EXORIBONUCLEASE"/>
    <property type="match status" value="1"/>
</dbReference>
<evidence type="ECO:0000259" key="2">
    <source>
        <dbReference type="Pfam" id="PF03159"/>
    </source>
</evidence>
<protein>
    <recommendedName>
        <fullName evidence="2">Xrn1 N-terminal domain-containing protein</fullName>
    </recommendedName>
</protein>
<dbReference type="AlphaFoldDB" id="A0A6B2LIK1"/>
<dbReference type="InterPro" id="IPR027073">
    <property type="entry name" value="5_3_exoribonuclease"/>
</dbReference>
<dbReference type="InterPro" id="IPR004859">
    <property type="entry name" value="Xrn1_N"/>
</dbReference>
<evidence type="ECO:0000313" key="3">
    <source>
        <dbReference type="EMBL" id="NDV36912.1"/>
    </source>
</evidence>
<dbReference type="GO" id="GO:0000956">
    <property type="term" value="P:nuclear-transcribed mRNA catabolic process"/>
    <property type="evidence" value="ECO:0007669"/>
    <property type="project" value="TreeGrafter"/>
</dbReference>
<proteinExistence type="inferred from homology"/>
<dbReference type="GO" id="GO:0005634">
    <property type="term" value="C:nucleus"/>
    <property type="evidence" value="ECO:0007669"/>
    <property type="project" value="TreeGrafter"/>
</dbReference>
<dbReference type="GO" id="GO:0003723">
    <property type="term" value="F:RNA binding"/>
    <property type="evidence" value="ECO:0007669"/>
    <property type="project" value="TreeGrafter"/>
</dbReference>
<dbReference type="EMBL" id="GIBP01007943">
    <property type="protein sequence ID" value="NDV36912.1"/>
    <property type="molecule type" value="Transcribed_RNA"/>
</dbReference>